<evidence type="ECO:0000313" key="4">
    <source>
        <dbReference type="Proteomes" id="UP000809273"/>
    </source>
</evidence>
<dbReference type="PANTHER" id="PTHR43377:SF1">
    <property type="entry name" value="BILIVERDIN REDUCTASE A"/>
    <property type="match status" value="1"/>
</dbReference>
<dbReference type="Gene3D" id="3.40.50.720">
    <property type="entry name" value="NAD(P)-binding Rossmann-like Domain"/>
    <property type="match status" value="1"/>
</dbReference>
<comment type="caution">
    <text evidence="3">The sequence shown here is derived from an EMBL/GenBank/DDBJ whole genome shotgun (WGS) entry which is preliminary data.</text>
</comment>
<protein>
    <submittedName>
        <fullName evidence="3">Gfo/Idh/MocA family oxidoreductase</fullName>
    </submittedName>
</protein>
<evidence type="ECO:0000259" key="2">
    <source>
        <dbReference type="Pfam" id="PF22725"/>
    </source>
</evidence>
<dbReference type="InterPro" id="IPR000683">
    <property type="entry name" value="Gfo/Idh/MocA-like_OxRdtase_N"/>
</dbReference>
<dbReference type="InterPro" id="IPR051450">
    <property type="entry name" value="Gfo/Idh/MocA_Oxidoreductases"/>
</dbReference>
<dbReference type="Gene3D" id="3.30.360.10">
    <property type="entry name" value="Dihydrodipicolinate Reductase, domain 2"/>
    <property type="match status" value="1"/>
</dbReference>
<name>A0A9D8KCK7_9DELT</name>
<reference evidence="3" key="1">
    <citation type="journal article" date="2021" name="Environ. Microbiol.">
        <title>Genomic characterization of three novel Desulfobacterota classes expand the metabolic and phylogenetic diversity of the phylum.</title>
        <authorList>
            <person name="Murphy C.L."/>
            <person name="Biggerstaff J."/>
            <person name="Eichhorn A."/>
            <person name="Ewing E."/>
            <person name="Shahan R."/>
            <person name="Soriano D."/>
            <person name="Stewart S."/>
            <person name="VanMol K."/>
            <person name="Walker R."/>
            <person name="Walters P."/>
            <person name="Elshahed M.S."/>
            <person name="Youssef N.H."/>
        </authorList>
    </citation>
    <scope>NUCLEOTIDE SEQUENCE</scope>
    <source>
        <strain evidence="3">Zod_Metabat.24</strain>
    </source>
</reference>
<evidence type="ECO:0000259" key="1">
    <source>
        <dbReference type="Pfam" id="PF01408"/>
    </source>
</evidence>
<dbReference type="Proteomes" id="UP000809273">
    <property type="component" value="Unassembled WGS sequence"/>
</dbReference>
<reference evidence="3" key="2">
    <citation type="submission" date="2021-01" db="EMBL/GenBank/DDBJ databases">
        <authorList>
            <person name="Hahn C.R."/>
            <person name="Youssef N.H."/>
            <person name="Elshahed M."/>
        </authorList>
    </citation>
    <scope>NUCLEOTIDE SEQUENCE</scope>
    <source>
        <strain evidence="3">Zod_Metabat.24</strain>
    </source>
</reference>
<feature type="domain" description="GFO/IDH/MocA-like oxidoreductase" evidence="2">
    <location>
        <begin position="148"/>
        <end position="236"/>
    </location>
</feature>
<dbReference type="Pfam" id="PF22725">
    <property type="entry name" value="GFO_IDH_MocA_C3"/>
    <property type="match status" value="1"/>
</dbReference>
<dbReference type="Pfam" id="PF01408">
    <property type="entry name" value="GFO_IDH_MocA"/>
    <property type="match status" value="1"/>
</dbReference>
<dbReference type="EMBL" id="JAFGIX010000001">
    <property type="protein sequence ID" value="MBN1571617.1"/>
    <property type="molecule type" value="Genomic_DNA"/>
</dbReference>
<dbReference type="InterPro" id="IPR036291">
    <property type="entry name" value="NAD(P)-bd_dom_sf"/>
</dbReference>
<organism evidence="3 4">
    <name type="scientific">Candidatus Zymogenus saltonus</name>
    <dbReference type="NCBI Taxonomy" id="2844893"/>
    <lineage>
        <taxon>Bacteria</taxon>
        <taxon>Deltaproteobacteria</taxon>
        <taxon>Candidatus Zymogenia</taxon>
        <taxon>Candidatus Zymogeniales</taxon>
        <taxon>Candidatus Zymogenaceae</taxon>
        <taxon>Candidatus Zymogenus</taxon>
    </lineage>
</organism>
<dbReference type="GO" id="GO:0000166">
    <property type="term" value="F:nucleotide binding"/>
    <property type="evidence" value="ECO:0007669"/>
    <property type="project" value="InterPro"/>
</dbReference>
<evidence type="ECO:0000313" key="3">
    <source>
        <dbReference type="EMBL" id="MBN1571617.1"/>
    </source>
</evidence>
<sequence>MSDVNAGLIGAGLLGLTHAFCLKAIGDAGLFDVEVTKVYDPNHSAADSLVENMGVKKRADSAEEIFGDDRIDTIYIATPTIYHKDYVVRAAERGKNVFCEKPLYINYKGAKEMAAEVERAGVAGGVGLVMRYSPTLNYILDKMENFDAGRPILFSIRDDQCLPIRGLHHTSWRSNKELSGGGTLIEHSIHDIDLFGWFFGDIVVKDVEIKYHPKYKGIDNYVRIVMGLGGGGNGKTEGILTSVWHDMVGRASNRRIELIFERLFIGTDHDFLGPVELTEGDGETLCVNADEVLSIALKRLGIEDPKAEAFFKGLDYKTFGAYTLEDYFFIKAVAEGGKYQPGFDAAVSAHRLVEEIYNRD</sequence>
<accession>A0A9D8KCK7</accession>
<gene>
    <name evidence="3" type="ORF">JW984_00290</name>
</gene>
<dbReference type="InterPro" id="IPR055170">
    <property type="entry name" value="GFO_IDH_MocA-like_dom"/>
</dbReference>
<feature type="domain" description="Gfo/Idh/MocA-like oxidoreductase N-terminal" evidence="1">
    <location>
        <begin position="5"/>
        <end position="126"/>
    </location>
</feature>
<dbReference type="PANTHER" id="PTHR43377">
    <property type="entry name" value="BILIVERDIN REDUCTASE A"/>
    <property type="match status" value="1"/>
</dbReference>
<dbReference type="AlphaFoldDB" id="A0A9D8KCK7"/>
<dbReference type="SUPFAM" id="SSF55347">
    <property type="entry name" value="Glyceraldehyde-3-phosphate dehydrogenase-like, C-terminal domain"/>
    <property type="match status" value="1"/>
</dbReference>
<dbReference type="SUPFAM" id="SSF51735">
    <property type="entry name" value="NAD(P)-binding Rossmann-fold domains"/>
    <property type="match status" value="1"/>
</dbReference>
<proteinExistence type="predicted"/>